<sequence>MKRSSPSFAPLLLLVLALAASPVEAARKPRSIQSATSVEKLWSESQHVYVKGDVGVSEEQLEELEAWLATNAPHWTVVFLWSAAGERFVDAEGTTFTGIDAALHALGKGLSNRTRFGALKHPKTQEPDGAVFVLSLAERNLSYFGSEAQDRRKAGEAQWKGDLDAPAIEAMRNGGRIIDAAKNTVTLVDSRVASAIDQEVAERNRLIESLRGRLLAMREEVPRLSAQRLAAFGTALPSGLTAAAVDLPGAEQQVLQALALLTPLEKADLAKATAVHDGLRTRLDGLRVAMETHRAASERLKSLESAQVTLSAHPLAAFASERLTLLRTETETARGAVRDMTLAHGGALTSAEAARAKVTETLDAAGRDGQRLTELAGLLERLATRPEVEDFQEPLAAARLALGQAREAYDARASAYGELLRATEDSYRTAVASADEAEQARRTRNQGGAAGGAGLLLAGVWARRRRNASRRKATELHARWRTAIDEKTHALFGLLERTHLCAGKSREDIEKRFEGVTRERGQQLASDVDELFLLATAAARVLHRAEELLEGAGMTKALGAHLGTARYEQVTRLLRDEPIVFHPDEGVEDVLRGPRTEAQRLIGDLKSYQPFSLSFEALLEAFNTHAERALVLVDSLEKAPTTSVDSVKVLESFSAELKTTASGDAVLRVKDVIGHVTPCLDSLAKQARSLLGMDPLAALEGPLAQGARRMDDALALVTVLDVAAREVLPVVTQAGKALGGAGLSRRWLDDALAALGHTAEETAKALVDQPVKESVEVLGQSFSALATRATEADELVALSARARDSLARVEKETAKARAELGQSMDKPASAMLREKDADPTDRHASGAHSLTEARAALAEGQLDAALTALTATLTRVGEVEALIAGSHEARKSFAARRDACRAEARRLEVRVADGTVLLEALTRGYRPSALRLRPEDPVHPEANGTVQDNLAEVALHRGEAAKRLAESELAYAEARLLATAALLTEVEARHARVHARLDEVEEKSRRLQSTEEGNARTLLVAQGLITACDTDASDARTMQPTRTARDAARQLLLAAVTSAETRPADPFDAAERLASACLSLEQVRQTAASDRAHHAQAEESLASANRALSFADQWIRQAANDGITDSRATTVAINALVTLRRELDTTMKDFAKPHGDWVAFDRVADRIASEAARKSADLRGELRAAEEASDAIRSAASLVQSAATWRGRAGGSQLDSARRALDKGLYQEALRSADSATREARDAIEEAEREEERRREEAREQARARESSSSSSFSSSSSSSSSDSGFSSSSYSSGSSGSGSGFGSSSW</sequence>
<feature type="compositionally biased region" description="Low complexity" evidence="2">
    <location>
        <begin position="1267"/>
        <end position="1295"/>
    </location>
</feature>
<dbReference type="OrthoDB" id="5487793at2"/>
<feature type="compositionally biased region" description="Basic and acidic residues" evidence="2">
    <location>
        <begin position="1236"/>
        <end position="1266"/>
    </location>
</feature>
<dbReference type="EMBL" id="VIFM01000077">
    <property type="protein sequence ID" value="TQF14131.1"/>
    <property type="molecule type" value="Genomic_DNA"/>
</dbReference>
<keyword evidence="3" id="KW-0732">Signal</keyword>
<dbReference type="Proteomes" id="UP000315369">
    <property type="component" value="Unassembled WGS sequence"/>
</dbReference>
<feature type="signal peptide" evidence="3">
    <location>
        <begin position="1"/>
        <end position="25"/>
    </location>
</feature>
<reference evidence="4 5" key="1">
    <citation type="submission" date="2019-06" db="EMBL/GenBank/DDBJ databases">
        <authorList>
            <person name="Livingstone P."/>
            <person name="Whitworth D."/>
        </authorList>
    </citation>
    <scope>NUCLEOTIDE SEQUENCE [LARGE SCALE GENOMIC DNA]</scope>
    <source>
        <strain evidence="4 5">AM401</strain>
    </source>
</reference>
<gene>
    <name evidence="4" type="ORF">FJV41_20285</name>
</gene>
<evidence type="ECO:0000256" key="1">
    <source>
        <dbReference type="SAM" id="Coils"/>
    </source>
</evidence>
<dbReference type="RefSeq" id="WP_141644163.1">
    <property type="nucleotide sequence ID" value="NZ_VIFM01000077.1"/>
</dbReference>
<feature type="compositionally biased region" description="Gly residues" evidence="2">
    <location>
        <begin position="1296"/>
        <end position="1307"/>
    </location>
</feature>
<comment type="caution">
    <text evidence="4">The sequence shown here is derived from an EMBL/GenBank/DDBJ whole genome shotgun (WGS) entry which is preliminary data.</text>
</comment>
<keyword evidence="5" id="KW-1185">Reference proteome</keyword>
<evidence type="ECO:0008006" key="6">
    <source>
        <dbReference type="Google" id="ProtNLM"/>
    </source>
</evidence>
<evidence type="ECO:0000256" key="3">
    <source>
        <dbReference type="SAM" id="SignalP"/>
    </source>
</evidence>
<feature type="chain" id="PRO_5021731691" description="Exonuclease SbcC" evidence="3">
    <location>
        <begin position="26"/>
        <end position="1307"/>
    </location>
</feature>
<protein>
    <recommendedName>
        <fullName evidence="6">Exonuclease SbcC</fullName>
    </recommendedName>
</protein>
<feature type="region of interest" description="Disordered" evidence="2">
    <location>
        <begin position="820"/>
        <end position="846"/>
    </location>
</feature>
<feature type="compositionally biased region" description="Basic and acidic residues" evidence="2">
    <location>
        <begin position="832"/>
        <end position="844"/>
    </location>
</feature>
<accession>A0A540WYN5</accession>
<evidence type="ECO:0000256" key="2">
    <source>
        <dbReference type="SAM" id="MobiDB-lite"/>
    </source>
</evidence>
<keyword evidence="1" id="KW-0175">Coiled coil</keyword>
<organism evidence="4 5">
    <name type="scientific">Myxococcus llanfairpwllgwyngyllgogerychwyrndrobwllllantysiliogogogochensis</name>
    <dbReference type="NCBI Taxonomy" id="2590453"/>
    <lineage>
        <taxon>Bacteria</taxon>
        <taxon>Pseudomonadati</taxon>
        <taxon>Myxococcota</taxon>
        <taxon>Myxococcia</taxon>
        <taxon>Myxococcales</taxon>
        <taxon>Cystobacterineae</taxon>
        <taxon>Myxococcaceae</taxon>
        <taxon>Myxococcus</taxon>
    </lineage>
</organism>
<feature type="region of interest" description="Disordered" evidence="2">
    <location>
        <begin position="1231"/>
        <end position="1307"/>
    </location>
</feature>
<evidence type="ECO:0000313" key="5">
    <source>
        <dbReference type="Proteomes" id="UP000315369"/>
    </source>
</evidence>
<proteinExistence type="predicted"/>
<name>A0A540WYN5_9BACT</name>
<evidence type="ECO:0000313" key="4">
    <source>
        <dbReference type="EMBL" id="TQF14131.1"/>
    </source>
</evidence>
<feature type="coiled-coil region" evidence="1">
    <location>
        <begin position="792"/>
        <end position="819"/>
    </location>
</feature>